<dbReference type="EMBL" id="HE601475">
    <property type="protein sequence ID" value="CAP35358.1"/>
    <property type="molecule type" value="Genomic_DNA"/>
</dbReference>
<dbReference type="Proteomes" id="UP000008549">
    <property type="component" value="Unassembled WGS sequence"/>
</dbReference>
<feature type="coiled-coil region" evidence="1">
    <location>
        <begin position="12"/>
        <end position="74"/>
    </location>
</feature>
<dbReference type="RefSeq" id="XP_002631849.1">
    <property type="nucleotide sequence ID" value="XM_002631803.1"/>
</dbReference>
<organism evidence="3 4">
    <name type="scientific">Caenorhabditis briggsae</name>
    <dbReference type="NCBI Taxonomy" id="6238"/>
    <lineage>
        <taxon>Eukaryota</taxon>
        <taxon>Metazoa</taxon>
        <taxon>Ecdysozoa</taxon>
        <taxon>Nematoda</taxon>
        <taxon>Chromadorea</taxon>
        <taxon>Rhabditida</taxon>
        <taxon>Rhabditina</taxon>
        <taxon>Rhabditomorpha</taxon>
        <taxon>Rhabditoidea</taxon>
        <taxon>Rhabditidae</taxon>
        <taxon>Peloderinae</taxon>
        <taxon>Caenorhabditis</taxon>
    </lineage>
</organism>
<dbReference type="WormBase" id="CBG17791">
    <property type="protein sequence ID" value="CBP48111"/>
    <property type="gene ID" value="WBGene00037328"/>
</dbReference>
<dbReference type="InParanoid" id="A8XRT3"/>
<gene>
    <name evidence="3 5" type="ORF">CBG17791</name>
    <name evidence="3" type="ORF">CBG_17791</name>
</gene>
<keyword evidence="4" id="KW-1185">Reference proteome</keyword>
<name>A8XRT3_CAEBR</name>
<feature type="region of interest" description="Disordered" evidence="2">
    <location>
        <begin position="247"/>
        <end position="273"/>
    </location>
</feature>
<feature type="coiled-coil region" evidence="1">
    <location>
        <begin position="283"/>
        <end position="312"/>
    </location>
</feature>
<reference evidence="3 4" key="1">
    <citation type="journal article" date="2003" name="PLoS Biol.">
        <title>The genome sequence of Caenorhabditis briggsae: a platform for comparative genomics.</title>
        <authorList>
            <person name="Stein L.D."/>
            <person name="Bao Z."/>
            <person name="Blasiar D."/>
            <person name="Blumenthal T."/>
            <person name="Brent M.R."/>
            <person name="Chen N."/>
            <person name="Chinwalla A."/>
            <person name="Clarke L."/>
            <person name="Clee C."/>
            <person name="Coghlan A."/>
            <person name="Coulson A."/>
            <person name="D'Eustachio P."/>
            <person name="Fitch D.H."/>
            <person name="Fulton L.A."/>
            <person name="Fulton R.E."/>
            <person name="Griffiths-Jones S."/>
            <person name="Harris T.W."/>
            <person name="Hillier L.W."/>
            <person name="Kamath R."/>
            <person name="Kuwabara P.E."/>
            <person name="Mardis E.R."/>
            <person name="Marra M.A."/>
            <person name="Miner T.L."/>
            <person name="Minx P."/>
            <person name="Mullikin J.C."/>
            <person name="Plumb R.W."/>
            <person name="Rogers J."/>
            <person name="Schein J.E."/>
            <person name="Sohrmann M."/>
            <person name="Spieth J."/>
            <person name="Stajich J.E."/>
            <person name="Wei C."/>
            <person name="Willey D."/>
            <person name="Wilson R.K."/>
            <person name="Durbin R."/>
            <person name="Waterston R.H."/>
        </authorList>
    </citation>
    <scope>NUCLEOTIDE SEQUENCE [LARGE SCALE GENOMIC DNA]</scope>
    <source>
        <strain evidence="3 4">AF16</strain>
    </source>
</reference>
<evidence type="ECO:0000313" key="4">
    <source>
        <dbReference type="Proteomes" id="UP000008549"/>
    </source>
</evidence>
<sequence length="556" mass="64958">MNQENGGGDAQELELRARIMELRRTVRGLERRQRTALPMELEPIVVAMFYAVGLEELNRERRELDTAERFYRDTYPNLLERLNLQEENHEVQEHFIDADFLNAVMERARQMQQFGEQLLRELHEVAFNPVEVPPNPPVPPLENGRIPPPAIRDFPVAEAQGNPDIAPQQRGAQEFMEWFLEEMNAAPENLIQVIRVDPRQEAQEDPENRNPEEPRQEEGHENQPDIQEELLNPIEVARAGRHLNHAQLPRLHRPPPAIRQFPAAGAQRNPDIAPRRLGDQEFKMNQQRDAQELELRAQIIELRRRIPELEMQQNAAVPRGFEPIAAVFYEVGFQELQRQRTELDNAERLYRATYPNLLERIDIQENNHEVQERLNDIERGIDVNERAPPRLQQLGEFPPDVRIVPPNPPVVEPRIVGESRRRRWEEIQIQYPENGPLERDGIPLIPQLHLPRPPPAVRQFPVAEAQRNPDIALPQFGTHQDFLEQILARQRRVEAAAHRENQDPENFIQVIRAENRQNQDEPRQEDQEGSENRNPEEQRQEEGPENQEDPENQPQN</sequence>
<dbReference type="GeneID" id="8573849"/>
<proteinExistence type="predicted"/>
<dbReference type="AlphaFoldDB" id="A8XRT3"/>
<feature type="region of interest" description="Disordered" evidence="2">
    <location>
        <begin position="199"/>
        <end position="223"/>
    </location>
</feature>
<dbReference type="STRING" id="6238.A8XRT3"/>
<dbReference type="KEGG" id="cbr:CBG_17791"/>
<evidence type="ECO:0000313" key="3">
    <source>
        <dbReference type="EMBL" id="CAP35358.1"/>
    </source>
</evidence>
<evidence type="ECO:0000313" key="5">
    <source>
        <dbReference type="WormBase" id="CBG17791"/>
    </source>
</evidence>
<dbReference type="CTD" id="8573849"/>
<evidence type="ECO:0000256" key="1">
    <source>
        <dbReference type="SAM" id="Coils"/>
    </source>
</evidence>
<feature type="compositionally biased region" description="Acidic residues" evidence="2">
    <location>
        <begin position="543"/>
        <end position="556"/>
    </location>
</feature>
<protein>
    <submittedName>
        <fullName evidence="3">Protein CBG17791</fullName>
    </submittedName>
</protein>
<keyword evidence="1" id="KW-0175">Coiled coil</keyword>
<dbReference type="HOGENOM" id="CLU_490237_0_0_1"/>
<reference evidence="3 4" key="2">
    <citation type="journal article" date="2011" name="PLoS Genet.">
        <title>Caenorhabditis briggsae recombinant inbred line genotypes reveal inter-strain incompatibility and the evolution of recombination.</title>
        <authorList>
            <person name="Ross J.A."/>
            <person name="Koboldt D.C."/>
            <person name="Staisch J.E."/>
            <person name="Chamberlin H.M."/>
            <person name="Gupta B.P."/>
            <person name="Miller R.D."/>
            <person name="Baird S.E."/>
            <person name="Haag E.S."/>
        </authorList>
    </citation>
    <scope>NUCLEOTIDE SEQUENCE [LARGE SCALE GENOMIC DNA]</scope>
    <source>
        <strain evidence="3 4">AF16</strain>
    </source>
</reference>
<accession>A8XRT3</accession>
<feature type="region of interest" description="Disordered" evidence="2">
    <location>
        <begin position="494"/>
        <end position="556"/>
    </location>
</feature>
<evidence type="ECO:0000256" key="2">
    <source>
        <dbReference type="SAM" id="MobiDB-lite"/>
    </source>
</evidence>
<feature type="compositionally biased region" description="Basic and acidic residues" evidence="2">
    <location>
        <begin position="513"/>
        <end position="542"/>
    </location>
</feature>